<evidence type="ECO:0000313" key="3">
    <source>
        <dbReference type="Proteomes" id="UP000652761"/>
    </source>
</evidence>
<dbReference type="AlphaFoldDB" id="A0A843WJ73"/>
<feature type="compositionally biased region" description="Polar residues" evidence="1">
    <location>
        <begin position="59"/>
        <end position="73"/>
    </location>
</feature>
<protein>
    <submittedName>
        <fullName evidence="2">Uncharacterized protein</fullName>
    </submittedName>
</protein>
<proteinExistence type="predicted"/>
<evidence type="ECO:0000313" key="2">
    <source>
        <dbReference type="EMBL" id="MQM06718.1"/>
    </source>
</evidence>
<feature type="region of interest" description="Disordered" evidence="1">
    <location>
        <begin position="46"/>
        <end position="73"/>
    </location>
</feature>
<comment type="caution">
    <text evidence="2">The sequence shown here is derived from an EMBL/GenBank/DDBJ whole genome shotgun (WGS) entry which is preliminary data.</text>
</comment>
<dbReference type="Proteomes" id="UP000652761">
    <property type="component" value="Unassembled WGS sequence"/>
</dbReference>
<reference evidence="2" key="1">
    <citation type="submission" date="2017-07" db="EMBL/GenBank/DDBJ databases">
        <title>Taro Niue Genome Assembly and Annotation.</title>
        <authorList>
            <person name="Atibalentja N."/>
            <person name="Keating K."/>
            <person name="Fields C.J."/>
        </authorList>
    </citation>
    <scope>NUCLEOTIDE SEQUENCE</scope>
    <source>
        <strain evidence="2">Niue_2</strain>
        <tissue evidence="2">Leaf</tissue>
    </source>
</reference>
<organism evidence="2 3">
    <name type="scientific">Colocasia esculenta</name>
    <name type="common">Wild taro</name>
    <name type="synonym">Arum esculentum</name>
    <dbReference type="NCBI Taxonomy" id="4460"/>
    <lineage>
        <taxon>Eukaryota</taxon>
        <taxon>Viridiplantae</taxon>
        <taxon>Streptophyta</taxon>
        <taxon>Embryophyta</taxon>
        <taxon>Tracheophyta</taxon>
        <taxon>Spermatophyta</taxon>
        <taxon>Magnoliopsida</taxon>
        <taxon>Liliopsida</taxon>
        <taxon>Araceae</taxon>
        <taxon>Aroideae</taxon>
        <taxon>Colocasieae</taxon>
        <taxon>Colocasia</taxon>
    </lineage>
</organism>
<evidence type="ECO:0000256" key="1">
    <source>
        <dbReference type="SAM" id="MobiDB-lite"/>
    </source>
</evidence>
<gene>
    <name evidence="2" type="ORF">Taro_039544</name>
</gene>
<name>A0A843WJ73_COLES</name>
<keyword evidence="3" id="KW-1185">Reference proteome</keyword>
<dbReference type="EMBL" id="NMUH01003694">
    <property type="protein sequence ID" value="MQM06718.1"/>
    <property type="molecule type" value="Genomic_DNA"/>
</dbReference>
<accession>A0A843WJ73</accession>
<sequence length="102" mass="10869">MGTVAPFGTSTAQPSFACRHNLLCGYGAGCSSRGHSFYSALNGALGRGRPTRSSKELSSDWSLTTTSPNSEKTPSFDRGLVSIISCGLDCSTTFVSFRFFRI</sequence>